<feature type="compositionally biased region" description="Low complexity" evidence="1">
    <location>
        <begin position="410"/>
        <end position="424"/>
    </location>
</feature>
<evidence type="ECO:0000313" key="3">
    <source>
        <dbReference type="Proteomes" id="UP000319462"/>
    </source>
</evidence>
<dbReference type="EMBL" id="LS997633">
    <property type="protein sequence ID" value="SYZ69474.1"/>
    <property type="molecule type" value="Genomic_DNA"/>
</dbReference>
<reference evidence="2 3" key="1">
    <citation type="submission" date="2018-09" db="EMBL/GenBank/DDBJ databases">
        <authorList>
            <person name="Peiro R."/>
            <person name="Begona"/>
            <person name="Cbmso G."/>
            <person name="Lopez M."/>
            <person name="Gonzalez S."/>
        </authorList>
    </citation>
    <scope>NUCLEOTIDE SEQUENCE [LARGE SCALE GENOMIC DNA]</scope>
</reference>
<dbReference type="AlphaFoldDB" id="A0A3P3ZHE7"/>
<feature type="region of interest" description="Disordered" evidence="1">
    <location>
        <begin position="275"/>
        <end position="297"/>
    </location>
</feature>
<evidence type="ECO:0000313" key="2">
    <source>
        <dbReference type="EMBL" id="SYZ69474.1"/>
    </source>
</evidence>
<accession>A0A3P3ZHE7</accession>
<evidence type="ECO:0000256" key="1">
    <source>
        <dbReference type="SAM" id="MobiDB-lite"/>
    </source>
</evidence>
<proteinExistence type="predicted"/>
<dbReference type="Gene3D" id="2.30.30.1150">
    <property type="match status" value="1"/>
</dbReference>
<gene>
    <name evidence="2" type="ORF">LBRM2904_34.1790</name>
</gene>
<feature type="compositionally biased region" description="Basic and acidic residues" evidence="1">
    <location>
        <begin position="395"/>
        <end position="405"/>
    </location>
</feature>
<name>A0A3P3ZHE7_LEIBR</name>
<feature type="region of interest" description="Disordered" evidence="1">
    <location>
        <begin position="121"/>
        <end position="148"/>
    </location>
</feature>
<protein>
    <submittedName>
        <fullName evidence="2">Hypothetical_protein</fullName>
    </submittedName>
</protein>
<sequence length="615" mass="65325">MTRHLREGGMGEGSRSAAPLVSPLELSHLRSIHALRLASSHFACPRSRFLPSRCGICLEFQSFFINNYHYSSSNLCFLVSLYVLSSPPPPLLDGVLRSRTCTLFPPLPPCAFVHPHPASTGLADTGAAGETREDDERDRRCTHTNPASKGMRPTPCTCSVGRVPGTTVANKVVSLTPPITNVLGGADSVDATVSDMTESTSAHCFYCLCSVCGQGLADVPTLMCDACGSRTHITCARDVYSNEWLYDEVAVVSTATTGAGGGTVGLSNTVPVSAKNRRMPSTAPASHDGEGTEGSPKAAAVLVAPSGLSVSPPLSRDSSHATLLPSPQELRTAAARIDKAYNYYCHLDCAMGMEVVRNPQFDAALSCTVERAFAREWTRIKELLVSAGVISNHQHQVDTRDDAAAKEQTSSPSCSPVKSASAAPVNAEGAEESTATSSFCSSPPPTSTTCPAVPDGGTHGCALHASATNFADITGCHPSVALEVLRLYHQLRAEAWAEYFEQERHHFGHPLFYPPPFLDIARDAAVGHVVEAASPQGQAARLYLLDRSTHPVGSAVAIPVGVLSRWQQPTAAPLIKENDSNNFVAESLERIVNDAVAPETVVVYRKSSKEGRVLV</sequence>
<organism evidence="2 3">
    <name type="scientific">Leishmania braziliensis MHOM/BR/75/M2904</name>
    <dbReference type="NCBI Taxonomy" id="420245"/>
    <lineage>
        <taxon>Eukaryota</taxon>
        <taxon>Discoba</taxon>
        <taxon>Euglenozoa</taxon>
        <taxon>Kinetoplastea</taxon>
        <taxon>Metakinetoplastina</taxon>
        <taxon>Trypanosomatida</taxon>
        <taxon>Trypanosomatidae</taxon>
        <taxon>Leishmaniinae</taxon>
        <taxon>Leishmania</taxon>
        <taxon>Leishmania braziliensis species complex</taxon>
    </lineage>
</organism>
<feature type="region of interest" description="Disordered" evidence="1">
    <location>
        <begin position="394"/>
        <end position="428"/>
    </location>
</feature>
<dbReference type="Proteomes" id="UP000319462">
    <property type="component" value="Chromosome 34"/>
</dbReference>